<dbReference type="Proteomes" id="UP001500731">
    <property type="component" value="Unassembled WGS sequence"/>
</dbReference>
<organism evidence="1 2">
    <name type="scientific">Microbacterium panaciterrae</name>
    <dbReference type="NCBI Taxonomy" id="985759"/>
    <lineage>
        <taxon>Bacteria</taxon>
        <taxon>Bacillati</taxon>
        <taxon>Actinomycetota</taxon>
        <taxon>Actinomycetes</taxon>
        <taxon>Micrococcales</taxon>
        <taxon>Microbacteriaceae</taxon>
        <taxon>Microbacterium</taxon>
    </lineage>
</organism>
<dbReference type="EMBL" id="BAABGP010000007">
    <property type="protein sequence ID" value="GAA4481255.1"/>
    <property type="molecule type" value="Genomic_DNA"/>
</dbReference>
<comment type="caution">
    <text evidence="1">The sequence shown here is derived from an EMBL/GenBank/DDBJ whole genome shotgun (WGS) entry which is preliminary data.</text>
</comment>
<sequence length="160" mass="17576">MSVAVESTSARRFEDVIRLVSEMSGLGSFADDVLMDTIRVESGRLDASKSPALTYAHRLFHAAVDADRDENASISLPSNTLLSRLASLDAVSEFAPPGNDGFDVRNWFEKLTSALDEVLAGDKADSLRYVEREFSRLAETTLVAARDVTEGQLPVHRWSE</sequence>
<evidence type="ECO:0000313" key="1">
    <source>
        <dbReference type="EMBL" id="GAA4481255.1"/>
    </source>
</evidence>
<name>A0ABP8P5X8_9MICO</name>
<accession>A0ABP8P5X8</accession>
<reference evidence="2" key="1">
    <citation type="journal article" date="2019" name="Int. J. Syst. Evol. Microbiol.">
        <title>The Global Catalogue of Microorganisms (GCM) 10K type strain sequencing project: providing services to taxonomists for standard genome sequencing and annotation.</title>
        <authorList>
            <consortium name="The Broad Institute Genomics Platform"/>
            <consortium name="The Broad Institute Genome Sequencing Center for Infectious Disease"/>
            <person name="Wu L."/>
            <person name="Ma J."/>
        </authorList>
    </citation>
    <scope>NUCLEOTIDE SEQUENCE [LARGE SCALE GENOMIC DNA]</scope>
    <source>
        <strain evidence="2">JCM 17839</strain>
    </source>
</reference>
<proteinExistence type="predicted"/>
<protein>
    <submittedName>
        <fullName evidence="1">Uncharacterized protein</fullName>
    </submittedName>
</protein>
<keyword evidence="2" id="KW-1185">Reference proteome</keyword>
<evidence type="ECO:0000313" key="2">
    <source>
        <dbReference type="Proteomes" id="UP001500731"/>
    </source>
</evidence>
<gene>
    <name evidence="1" type="ORF">GCM10023171_09400</name>
</gene>